<dbReference type="InterPro" id="IPR013785">
    <property type="entry name" value="Aldolase_TIM"/>
</dbReference>
<evidence type="ECO:0000313" key="3">
    <source>
        <dbReference type="Proteomes" id="UP000621500"/>
    </source>
</evidence>
<name>A0ABQ4EIE0_9ACTN</name>
<dbReference type="SUPFAM" id="SSF102114">
    <property type="entry name" value="Radical SAM enzymes"/>
    <property type="match status" value="1"/>
</dbReference>
<dbReference type="Gene3D" id="3.20.20.70">
    <property type="entry name" value="Aldolase class I"/>
    <property type="match status" value="1"/>
</dbReference>
<proteinExistence type="predicted"/>
<dbReference type="Proteomes" id="UP000621500">
    <property type="component" value="Unassembled WGS sequence"/>
</dbReference>
<evidence type="ECO:0008006" key="4">
    <source>
        <dbReference type="Google" id="ProtNLM"/>
    </source>
</evidence>
<evidence type="ECO:0000313" key="2">
    <source>
        <dbReference type="EMBL" id="GIG94491.1"/>
    </source>
</evidence>
<dbReference type="EMBL" id="BONX01000004">
    <property type="protein sequence ID" value="GIG94491.1"/>
    <property type="molecule type" value="Genomic_DNA"/>
</dbReference>
<comment type="caution">
    <text evidence="2">The sequence shown here is derived from an EMBL/GenBank/DDBJ whole genome shotgun (WGS) entry which is preliminary data.</text>
</comment>
<gene>
    <name evidence="2" type="ORF">Pma05_10640</name>
</gene>
<organism evidence="2 3">
    <name type="scientific">Plantactinospora mayteni</name>
    <dbReference type="NCBI Taxonomy" id="566021"/>
    <lineage>
        <taxon>Bacteria</taxon>
        <taxon>Bacillati</taxon>
        <taxon>Actinomycetota</taxon>
        <taxon>Actinomycetes</taxon>
        <taxon>Micromonosporales</taxon>
        <taxon>Micromonosporaceae</taxon>
        <taxon>Plantactinospora</taxon>
    </lineage>
</organism>
<sequence length="363" mass="40114">MPGIGQAELTAADFRQFFGPDFLAQLTAMDFCGAYGDPALTRDLVEIIAYVHEHNPEAVLTMYTNGGIRSAGWWTRLAQALGRQSRVVFAIDGLADTNGTYRRGVDFAKVLENAQAFIDAGGDARWEFLAFRHNEHQVDEVRRLSVRMGFTQFVVKKTARFLEPSYDYVPEFEGLGDDLGRFPVYANNGTVVGHLEPPSTPTLVNNTTRHFSELLAHYSSLDELFSTTPIHCRILDTASLFVSATGHAYPCCWTYVQATRPQLLGMPVRADRQMYDLVLATGGFEAIDVRRGLRAAVESRLFAAVQESWSCSSVDAGRLKVCARACGTAFPAYFDQLDDPEMLPTSLRTESRSGDPGRVATDA</sequence>
<evidence type="ECO:0000256" key="1">
    <source>
        <dbReference type="SAM" id="MobiDB-lite"/>
    </source>
</evidence>
<dbReference type="CDD" id="cd01335">
    <property type="entry name" value="Radical_SAM"/>
    <property type="match status" value="1"/>
</dbReference>
<feature type="region of interest" description="Disordered" evidence="1">
    <location>
        <begin position="344"/>
        <end position="363"/>
    </location>
</feature>
<dbReference type="InterPro" id="IPR058240">
    <property type="entry name" value="rSAM_sf"/>
</dbReference>
<reference evidence="2 3" key="1">
    <citation type="submission" date="2021-01" db="EMBL/GenBank/DDBJ databases">
        <title>Whole genome shotgun sequence of Plantactinospora mayteni NBRC 109088.</title>
        <authorList>
            <person name="Komaki H."/>
            <person name="Tamura T."/>
        </authorList>
    </citation>
    <scope>NUCLEOTIDE SEQUENCE [LARGE SCALE GENOMIC DNA]</scope>
    <source>
        <strain evidence="2 3">NBRC 109088</strain>
    </source>
</reference>
<accession>A0ABQ4EIE0</accession>
<keyword evidence="3" id="KW-1185">Reference proteome</keyword>
<protein>
    <recommendedName>
        <fullName evidence="4">Radical SAM protein</fullName>
    </recommendedName>
</protein>